<dbReference type="Proteomes" id="UP001156694">
    <property type="component" value="Unassembled WGS sequence"/>
</dbReference>
<feature type="transmembrane region" description="Helical" evidence="1">
    <location>
        <begin position="66"/>
        <end position="90"/>
    </location>
</feature>
<keyword evidence="1" id="KW-0472">Membrane</keyword>
<comment type="caution">
    <text evidence="2">The sequence shown here is derived from an EMBL/GenBank/DDBJ whole genome shotgun (WGS) entry which is preliminary data.</text>
</comment>
<gene>
    <name evidence="2" type="ORF">GCM10007939_25460</name>
</gene>
<name>A0ABQ5VYC9_9RHOB</name>
<proteinExistence type="predicted"/>
<evidence type="ECO:0000313" key="3">
    <source>
        <dbReference type="Proteomes" id="UP001156694"/>
    </source>
</evidence>
<sequence length="120" mass="14109">MHNNPHDTPEDNPEDYPKLGRMLGWVDRPGNDTKIFYVLCAICVVCFGLSWTFHMHGHFHMEEARGFYAIYGFVMFSALIFAATFLRILVKRREDFYGDKAIDCEDYPEDQLQRLNHNDD</sequence>
<dbReference type="RefSeq" id="WP_284379954.1">
    <property type="nucleotide sequence ID" value="NZ_BSNN01000008.1"/>
</dbReference>
<protein>
    <submittedName>
        <fullName evidence="2">Uncharacterized protein</fullName>
    </submittedName>
</protein>
<reference evidence="3" key="1">
    <citation type="journal article" date="2019" name="Int. J. Syst. Evol. Microbiol.">
        <title>The Global Catalogue of Microorganisms (GCM) 10K type strain sequencing project: providing services to taxonomists for standard genome sequencing and annotation.</title>
        <authorList>
            <consortium name="The Broad Institute Genomics Platform"/>
            <consortium name="The Broad Institute Genome Sequencing Center for Infectious Disease"/>
            <person name="Wu L."/>
            <person name="Ma J."/>
        </authorList>
    </citation>
    <scope>NUCLEOTIDE SEQUENCE [LARGE SCALE GENOMIC DNA]</scope>
    <source>
        <strain evidence="3">NBRC 110140</strain>
    </source>
</reference>
<organism evidence="2 3">
    <name type="scientific">Amylibacter marinus</name>
    <dbReference type="NCBI Taxonomy" id="1475483"/>
    <lineage>
        <taxon>Bacteria</taxon>
        <taxon>Pseudomonadati</taxon>
        <taxon>Pseudomonadota</taxon>
        <taxon>Alphaproteobacteria</taxon>
        <taxon>Rhodobacterales</taxon>
        <taxon>Paracoccaceae</taxon>
        <taxon>Amylibacter</taxon>
    </lineage>
</organism>
<keyword evidence="1" id="KW-1133">Transmembrane helix</keyword>
<feature type="transmembrane region" description="Helical" evidence="1">
    <location>
        <begin position="35"/>
        <end position="54"/>
    </location>
</feature>
<keyword evidence="1" id="KW-0812">Transmembrane</keyword>
<accession>A0ABQ5VYC9</accession>
<evidence type="ECO:0000256" key="1">
    <source>
        <dbReference type="SAM" id="Phobius"/>
    </source>
</evidence>
<evidence type="ECO:0000313" key="2">
    <source>
        <dbReference type="EMBL" id="GLQ36262.1"/>
    </source>
</evidence>
<dbReference type="EMBL" id="BSNN01000008">
    <property type="protein sequence ID" value="GLQ36262.1"/>
    <property type="molecule type" value="Genomic_DNA"/>
</dbReference>
<keyword evidence="3" id="KW-1185">Reference proteome</keyword>